<evidence type="ECO:0000259" key="2">
    <source>
        <dbReference type="Pfam" id="PF03625"/>
    </source>
</evidence>
<dbReference type="OrthoDB" id="7363179at2"/>
<comment type="caution">
    <text evidence="3">The sequence shown here is derived from an EMBL/GenBank/DDBJ whole genome shotgun (WGS) entry which is preliminary data.</text>
</comment>
<evidence type="ECO:0000313" key="4">
    <source>
        <dbReference type="Proteomes" id="UP000268908"/>
    </source>
</evidence>
<dbReference type="Proteomes" id="UP000268908">
    <property type="component" value="Unassembled WGS sequence"/>
</dbReference>
<dbReference type="InterPro" id="IPR005180">
    <property type="entry name" value="DUF302"/>
</dbReference>
<evidence type="ECO:0000313" key="3">
    <source>
        <dbReference type="EMBL" id="RLJ63808.1"/>
    </source>
</evidence>
<dbReference type="InterPro" id="IPR035923">
    <property type="entry name" value="TT1751-like_sf"/>
</dbReference>
<reference evidence="3 4" key="1">
    <citation type="submission" date="2018-10" db="EMBL/GenBank/DDBJ databases">
        <title>Genomic Encyclopedia of Type Strains, Phase IV (KMG-IV): sequencing the most valuable type-strain genomes for metagenomic binning, comparative biology and taxonomic classification.</title>
        <authorList>
            <person name="Goeker M."/>
        </authorList>
    </citation>
    <scope>NUCLEOTIDE SEQUENCE [LARGE SCALE GENOMIC DNA]</scope>
    <source>
        <strain evidence="3 4">DSM 26916</strain>
    </source>
</reference>
<dbReference type="RefSeq" id="WP_121242764.1">
    <property type="nucleotide sequence ID" value="NZ_BHVV01000003.1"/>
</dbReference>
<dbReference type="SUPFAM" id="SSF103247">
    <property type="entry name" value="TT1751-like"/>
    <property type="match status" value="1"/>
</dbReference>
<name>A0A497XBN6_9PROT</name>
<keyword evidence="4" id="KW-1185">Reference proteome</keyword>
<evidence type="ECO:0000256" key="1">
    <source>
        <dbReference type="SAM" id="SignalP"/>
    </source>
</evidence>
<keyword evidence="1" id="KW-0732">Signal</keyword>
<accession>A0A497XBN6</accession>
<protein>
    <submittedName>
        <fullName evidence="3">Uncharacterized protein DUF302</fullName>
    </submittedName>
</protein>
<dbReference type="Pfam" id="PF03625">
    <property type="entry name" value="DUF302"/>
    <property type="match status" value="1"/>
</dbReference>
<sequence length="148" mass="15881">MLRTLSVLVALVVLPAVQAQAASEAVVTPVQGRFEEVRDAVVFAIEGKGLVINYTGHIGSMLERTGKDIGAARRIYDQAESFEFCSARVSRQMMEADPANIVNCPFVVSVYTLPGKPGTVFLAYRKPMAGPKAVEALLRELVAEAAGK</sequence>
<dbReference type="EMBL" id="RCCI01000006">
    <property type="protein sequence ID" value="RLJ63808.1"/>
    <property type="molecule type" value="Genomic_DNA"/>
</dbReference>
<feature type="chain" id="PRO_5019756556" evidence="1">
    <location>
        <begin position="22"/>
        <end position="148"/>
    </location>
</feature>
<feature type="domain" description="DUF302" evidence="2">
    <location>
        <begin position="78"/>
        <end position="127"/>
    </location>
</feature>
<dbReference type="AlphaFoldDB" id="A0A497XBN6"/>
<proteinExistence type="predicted"/>
<feature type="signal peptide" evidence="1">
    <location>
        <begin position="1"/>
        <end position="21"/>
    </location>
</feature>
<gene>
    <name evidence="3" type="ORF">DFR35_2441</name>
</gene>
<organism evidence="3 4">
    <name type="scientific">Sulfurisoma sediminicola</name>
    <dbReference type="NCBI Taxonomy" id="1381557"/>
    <lineage>
        <taxon>Bacteria</taxon>
        <taxon>Pseudomonadati</taxon>
        <taxon>Pseudomonadota</taxon>
        <taxon>Betaproteobacteria</taxon>
        <taxon>Nitrosomonadales</taxon>
        <taxon>Sterolibacteriaceae</taxon>
        <taxon>Sulfurisoma</taxon>
    </lineage>
</organism>
<dbReference type="Gene3D" id="3.30.310.70">
    <property type="entry name" value="TT1751-like domain"/>
    <property type="match status" value="1"/>
</dbReference>